<comment type="pathway">
    <text evidence="1">Carbohydrate degradation; pentose phosphate pathway; D-ribulose 5-phosphate from D-glucose 6-phosphate (oxidative stage): step 3/3.</text>
</comment>
<dbReference type="AlphaFoldDB" id="A0A8H6NBI3"/>
<gene>
    <name evidence="9" type="ORF">CMUS01_09057</name>
</gene>
<dbReference type="GO" id="GO:0019521">
    <property type="term" value="P:D-gluconate metabolic process"/>
    <property type="evidence" value="ECO:0007669"/>
    <property type="project" value="UniProtKB-KW"/>
</dbReference>
<evidence type="ECO:0000256" key="6">
    <source>
        <dbReference type="ARBA" id="ARBA00023126"/>
    </source>
</evidence>
<organism evidence="9 10">
    <name type="scientific">Colletotrichum musicola</name>
    <dbReference type="NCBI Taxonomy" id="2175873"/>
    <lineage>
        <taxon>Eukaryota</taxon>
        <taxon>Fungi</taxon>
        <taxon>Dikarya</taxon>
        <taxon>Ascomycota</taxon>
        <taxon>Pezizomycotina</taxon>
        <taxon>Sordariomycetes</taxon>
        <taxon>Hypocreomycetidae</taxon>
        <taxon>Glomerellales</taxon>
        <taxon>Glomerellaceae</taxon>
        <taxon>Colletotrichum</taxon>
        <taxon>Colletotrichum orchidearum species complex</taxon>
    </lineage>
</organism>
<evidence type="ECO:0000256" key="2">
    <source>
        <dbReference type="ARBA" id="ARBA00008419"/>
    </source>
</evidence>
<keyword evidence="4" id="KW-0560">Oxidoreductase</keyword>
<evidence type="ECO:0000259" key="8">
    <source>
        <dbReference type="SMART" id="SM01350"/>
    </source>
</evidence>
<accession>A0A8H6NBI3</accession>
<dbReference type="InterPro" id="IPR008927">
    <property type="entry name" value="6-PGluconate_DH-like_C_sf"/>
</dbReference>
<dbReference type="PRINTS" id="PR00076">
    <property type="entry name" value="6PGDHDRGNASE"/>
</dbReference>
<dbReference type="Pfam" id="PF00393">
    <property type="entry name" value="6PGD"/>
    <property type="match status" value="2"/>
</dbReference>
<dbReference type="InterPro" id="IPR006183">
    <property type="entry name" value="Pgluconate_DH"/>
</dbReference>
<dbReference type="EC" id="1.1.1.44" evidence="3"/>
<dbReference type="GO" id="GO:0006098">
    <property type="term" value="P:pentose-phosphate shunt"/>
    <property type="evidence" value="ECO:0007669"/>
    <property type="project" value="UniProtKB-UniPathway"/>
</dbReference>
<sequence length="484" mass="53351">MSKDEIRFTTIGMVGVGSMRAAMSLLFAENEYPVFFYDPNKENIDKLRKDAINLGLDDRITGRDSYENLCKTIKGEGSPSVFVFNSPHSPVSKKAVEGLLAGGLKRDDVIIDCANEQQQVTEERQKQLEPKSIHYVGCGVSGGYKSARAGLSFSPGGSPEAMHRILLFLAQLAARDWSGRPCTGYVGPGGSGHFVKTIHNGIEQGMMSVLSEVWAVMVRGLGMSYAEAGRVFADWDASGPLRRCFLVRIGADVCRAKDQREENPLGHVPDKVVQDPAATIVSAHLFRYASAYAGQRKHNKDAAGGGVDAGRLSGATNREEFLSALRAATFFGFAATFAQGMDLVRARDKKQGWALGLWRGGCIIQADGIVDIFDEMYARMDRKADDDVLSNYEVARALFEAFPETKKVVLAAVEADLCVPALSQSLEYYKYLTSTELPTQFMEAEMDYFGKHMFDRKEDPWPGKPRTGQHHFEWKPAKGKLDKL</sequence>
<dbReference type="SMART" id="SM01350">
    <property type="entry name" value="6PGD"/>
    <property type="match status" value="1"/>
</dbReference>
<dbReference type="GO" id="GO:0004616">
    <property type="term" value="F:phosphogluconate dehydrogenase (decarboxylating) activity"/>
    <property type="evidence" value="ECO:0007669"/>
    <property type="project" value="UniProtKB-EC"/>
</dbReference>
<evidence type="ECO:0000313" key="9">
    <source>
        <dbReference type="EMBL" id="KAF6827314.1"/>
    </source>
</evidence>
<evidence type="ECO:0000256" key="3">
    <source>
        <dbReference type="ARBA" id="ARBA00013011"/>
    </source>
</evidence>
<keyword evidence="10" id="KW-1185">Reference proteome</keyword>
<keyword evidence="6" id="KW-0570">Pentose shunt</keyword>
<feature type="region of interest" description="Disordered" evidence="7">
    <location>
        <begin position="462"/>
        <end position="484"/>
    </location>
</feature>
<dbReference type="OrthoDB" id="434986at2759"/>
<dbReference type="GO" id="GO:0050661">
    <property type="term" value="F:NADP binding"/>
    <property type="evidence" value="ECO:0007669"/>
    <property type="project" value="InterPro"/>
</dbReference>
<dbReference type="UniPathway" id="UPA00115">
    <property type="reaction ID" value="UER00410"/>
</dbReference>
<dbReference type="InterPro" id="IPR036291">
    <property type="entry name" value="NAD(P)-bd_dom_sf"/>
</dbReference>
<dbReference type="Pfam" id="PF03446">
    <property type="entry name" value="NAD_binding_2"/>
    <property type="match status" value="1"/>
</dbReference>
<proteinExistence type="inferred from homology"/>
<dbReference type="InterPro" id="IPR006115">
    <property type="entry name" value="6PGDH_NADP-bd"/>
</dbReference>
<evidence type="ECO:0000256" key="4">
    <source>
        <dbReference type="ARBA" id="ARBA00023002"/>
    </source>
</evidence>
<dbReference type="Gene3D" id="3.40.50.720">
    <property type="entry name" value="NAD(P)-binding Rossmann-like Domain"/>
    <property type="match status" value="1"/>
</dbReference>
<evidence type="ECO:0000256" key="7">
    <source>
        <dbReference type="SAM" id="MobiDB-lite"/>
    </source>
</evidence>
<evidence type="ECO:0000313" key="10">
    <source>
        <dbReference type="Proteomes" id="UP000639643"/>
    </source>
</evidence>
<keyword evidence="5" id="KW-0311">Gluconate utilization</keyword>
<dbReference type="SUPFAM" id="SSF51735">
    <property type="entry name" value="NAD(P)-binding Rossmann-fold domains"/>
    <property type="match status" value="1"/>
</dbReference>
<comment type="caution">
    <text evidence="9">The sequence shown here is derived from an EMBL/GenBank/DDBJ whole genome shotgun (WGS) entry which is preliminary data.</text>
</comment>
<dbReference type="InterPro" id="IPR006114">
    <property type="entry name" value="6PGDH_C"/>
</dbReference>
<evidence type="ECO:0000256" key="5">
    <source>
        <dbReference type="ARBA" id="ARBA00023064"/>
    </source>
</evidence>
<comment type="similarity">
    <text evidence="2">Belongs to the 6-phosphogluconate dehydrogenase family.</text>
</comment>
<name>A0A8H6NBI3_9PEZI</name>
<reference evidence="9" key="1">
    <citation type="journal article" date="2020" name="Phytopathology">
        <title>Genome Sequence Resources of Colletotrichum truncatum, C. plurivorum, C. musicola, and C. sojae: Four Species Pathogenic to Soybean (Glycine max).</title>
        <authorList>
            <person name="Rogerio F."/>
            <person name="Boufleur T.R."/>
            <person name="Ciampi-Guillardi M."/>
            <person name="Sukno S.A."/>
            <person name="Thon M.R."/>
            <person name="Massola Junior N.S."/>
            <person name="Baroncelli R."/>
        </authorList>
    </citation>
    <scope>NUCLEOTIDE SEQUENCE</scope>
    <source>
        <strain evidence="9">LFN0074</strain>
    </source>
</reference>
<feature type="compositionally biased region" description="Basic and acidic residues" evidence="7">
    <location>
        <begin position="470"/>
        <end position="484"/>
    </location>
</feature>
<protein>
    <recommendedName>
        <fullName evidence="3">phosphogluconate dehydrogenase (NADP(+)-dependent, decarboxylating)</fullName>
        <ecNumber evidence="3">1.1.1.44</ecNumber>
    </recommendedName>
</protein>
<dbReference type="EMBL" id="WIGM01000372">
    <property type="protein sequence ID" value="KAF6827314.1"/>
    <property type="molecule type" value="Genomic_DNA"/>
</dbReference>
<feature type="domain" description="6-phosphogluconate dehydrogenase C-terminal" evidence="8">
    <location>
        <begin position="192"/>
        <end position="475"/>
    </location>
</feature>
<evidence type="ECO:0000256" key="1">
    <source>
        <dbReference type="ARBA" id="ARBA00004874"/>
    </source>
</evidence>
<dbReference type="PANTHER" id="PTHR11811">
    <property type="entry name" value="6-PHOSPHOGLUCONATE DEHYDROGENASE"/>
    <property type="match status" value="1"/>
</dbReference>
<dbReference type="InterPro" id="IPR013328">
    <property type="entry name" value="6PGD_dom2"/>
</dbReference>
<dbReference type="Gene3D" id="1.10.1040.10">
    <property type="entry name" value="N-(1-d-carboxylethyl)-l-norvaline Dehydrogenase, domain 2"/>
    <property type="match status" value="1"/>
</dbReference>
<dbReference type="SUPFAM" id="SSF48179">
    <property type="entry name" value="6-phosphogluconate dehydrogenase C-terminal domain-like"/>
    <property type="match status" value="1"/>
</dbReference>
<dbReference type="Proteomes" id="UP000639643">
    <property type="component" value="Unassembled WGS sequence"/>
</dbReference>